<keyword evidence="1" id="KW-0175">Coiled coil</keyword>
<keyword evidence="3" id="KW-1185">Reference proteome</keyword>
<reference evidence="4" key="1">
    <citation type="submission" date="2017-02" db="UniProtKB">
        <authorList>
            <consortium name="WormBaseParasite"/>
        </authorList>
    </citation>
    <scope>IDENTIFICATION</scope>
</reference>
<sequence>MKLRTNQEENHEVVDAVRRENKSLASEIKDLTDQLGEGGRSSHEMSKIIRRLEVEKDEFQRALDEAEGLLI</sequence>
<dbReference type="Gene3D" id="1.20.5.340">
    <property type="match status" value="1"/>
</dbReference>
<dbReference type="Proteomes" id="UP000267096">
    <property type="component" value="Unassembled WGS sequence"/>
</dbReference>
<dbReference type="AlphaFoldDB" id="A0A0M3JL15"/>
<accession>A0A0M3JL15</accession>
<name>A0A0M3JL15_ANISI</name>
<dbReference type="SUPFAM" id="SSF90257">
    <property type="entry name" value="Myosin rod fragments"/>
    <property type="match status" value="1"/>
</dbReference>
<dbReference type="OrthoDB" id="5875537at2759"/>
<feature type="coiled-coil region" evidence="1">
    <location>
        <begin position="14"/>
        <end position="69"/>
    </location>
</feature>
<protein>
    <submittedName>
        <fullName evidence="4">Myosin_tail_1 domain-containing protein</fullName>
    </submittedName>
</protein>
<dbReference type="WBParaSite" id="ASIM_0000834201-mRNA-1">
    <property type="protein sequence ID" value="ASIM_0000834201-mRNA-1"/>
    <property type="gene ID" value="ASIM_0000834201"/>
</dbReference>
<organism evidence="4">
    <name type="scientific">Anisakis simplex</name>
    <name type="common">Herring worm</name>
    <dbReference type="NCBI Taxonomy" id="6269"/>
    <lineage>
        <taxon>Eukaryota</taxon>
        <taxon>Metazoa</taxon>
        <taxon>Ecdysozoa</taxon>
        <taxon>Nematoda</taxon>
        <taxon>Chromadorea</taxon>
        <taxon>Rhabditida</taxon>
        <taxon>Spirurina</taxon>
        <taxon>Ascaridomorpha</taxon>
        <taxon>Ascaridoidea</taxon>
        <taxon>Anisakidae</taxon>
        <taxon>Anisakis</taxon>
        <taxon>Anisakis simplex complex</taxon>
    </lineage>
</organism>
<evidence type="ECO:0000313" key="4">
    <source>
        <dbReference type="WBParaSite" id="ASIM_0000834201-mRNA-1"/>
    </source>
</evidence>
<gene>
    <name evidence="2" type="ORF">ASIM_LOCUS8091</name>
</gene>
<evidence type="ECO:0000313" key="2">
    <source>
        <dbReference type="EMBL" id="VDK30785.1"/>
    </source>
</evidence>
<reference evidence="2 3" key="2">
    <citation type="submission" date="2018-11" db="EMBL/GenBank/DDBJ databases">
        <authorList>
            <consortium name="Pathogen Informatics"/>
        </authorList>
    </citation>
    <scope>NUCLEOTIDE SEQUENCE [LARGE SCALE GENOMIC DNA]</scope>
</reference>
<proteinExistence type="predicted"/>
<evidence type="ECO:0000256" key="1">
    <source>
        <dbReference type="SAM" id="Coils"/>
    </source>
</evidence>
<evidence type="ECO:0000313" key="3">
    <source>
        <dbReference type="Proteomes" id="UP000267096"/>
    </source>
</evidence>
<dbReference type="EMBL" id="UYRR01021064">
    <property type="protein sequence ID" value="VDK30785.1"/>
    <property type="molecule type" value="Genomic_DNA"/>
</dbReference>